<evidence type="ECO:0000256" key="1">
    <source>
        <dbReference type="SAM" id="Phobius"/>
    </source>
</evidence>
<keyword evidence="1" id="KW-0472">Membrane</keyword>
<sequence>MSFPSFLAKLKAKPILLVKYLGIGLIVLVVLSFILPLINSPLRGEFPSLSGMMNNGNVLSSQDESVSKLSYTGSYAGVAGFVADTGIVSPEPPYPQPGDIGGDAEDFETTEYSARFEPRNAKSICHEIAQLKPKPYVVFAYTNDQDKGCDYTFKVELDHVDEVLTLIKSLDPKDFFESTYTIKQQIDYIESEKDILQKKLETINTTLTAAITAYDEITALAQRSLDAESLASVITSKLDTVERLTREKITISAQLNQIEKQRAQQQDRMKYTSFSVSVYESPFFDGEQLVDSWKMNIREFFVSVNETLQSLTIGFVAFLFMLAWYVLYALVLLVVAKYGWRFIKSFWKK</sequence>
<dbReference type="Proteomes" id="UP000228528">
    <property type="component" value="Unassembled WGS sequence"/>
</dbReference>
<evidence type="ECO:0008006" key="4">
    <source>
        <dbReference type="Google" id="ProtNLM"/>
    </source>
</evidence>
<dbReference type="EMBL" id="PFBW01000042">
    <property type="protein sequence ID" value="PIR77705.1"/>
    <property type="molecule type" value="Genomic_DNA"/>
</dbReference>
<organism evidence="2 3">
    <name type="scientific">Candidatus Magasanikbacteria bacterium CG10_big_fil_rev_8_21_14_0_10_38_6</name>
    <dbReference type="NCBI Taxonomy" id="1974647"/>
    <lineage>
        <taxon>Bacteria</taxon>
        <taxon>Candidatus Magasanikiibacteriota</taxon>
    </lineage>
</organism>
<keyword evidence="1" id="KW-1133">Transmembrane helix</keyword>
<keyword evidence="1" id="KW-0812">Transmembrane</keyword>
<proteinExistence type="predicted"/>
<feature type="transmembrane region" description="Helical" evidence="1">
    <location>
        <begin position="20"/>
        <end position="38"/>
    </location>
</feature>
<name>A0A2M6P1V3_9BACT</name>
<gene>
    <name evidence="2" type="ORF">COU30_00990</name>
</gene>
<evidence type="ECO:0000313" key="2">
    <source>
        <dbReference type="EMBL" id="PIR77705.1"/>
    </source>
</evidence>
<accession>A0A2M6P1V3</accession>
<comment type="caution">
    <text evidence="2">The sequence shown here is derived from an EMBL/GenBank/DDBJ whole genome shotgun (WGS) entry which is preliminary data.</text>
</comment>
<evidence type="ECO:0000313" key="3">
    <source>
        <dbReference type="Proteomes" id="UP000228528"/>
    </source>
</evidence>
<protein>
    <recommendedName>
        <fullName evidence="4">DUF4349 domain-containing protein</fullName>
    </recommendedName>
</protein>
<feature type="transmembrane region" description="Helical" evidence="1">
    <location>
        <begin position="313"/>
        <end position="340"/>
    </location>
</feature>
<reference evidence="3" key="1">
    <citation type="submission" date="2017-09" db="EMBL/GenBank/DDBJ databases">
        <title>Depth-based differentiation of microbial function through sediment-hosted aquifers and enrichment of novel symbionts in the deep terrestrial subsurface.</title>
        <authorList>
            <person name="Probst A.J."/>
            <person name="Ladd B."/>
            <person name="Jarett J.K."/>
            <person name="Geller-Mcgrath D.E."/>
            <person name="Sieber C.M.K."/>
            <person name="Emerson J.B."/>
            <person name="Anantharaman K."/>
            <person name="Thomas B.C."/>
            <person name="Malmstrom R."/>
            <person name="Stieglmeier M."/>
            <person name="Klingl A."/>
            <person name="Woyke T."/>
            <person name="Ryan C.M."/>
            <person name="Banfield J.F."/>
        </authorList>
    </citation>
    <scope>NUCLEOTIDE SEQUENCE [LARGE SCALE GENOMIC DNA]</scope>
</reference>
<dbReference type="AlphaFoldDB" id="A0A2M6P1V3"/>